<evidence type="ECO:0000313" key="3">
    <source>
        <dbReference type="EMBL" id="OQN99231.1"/>
    </source>
</evidence>
<dbReference type="PANTHER" id="PTHR36492">
    <property type="match status" value="1"/>
</dbReference>
<protein>
    <recommendedName>
        <fullName evidence="2">Calcineurin-like phosphoesterase domain-containing protein</fullName>
    </recommendedName>
</protein>
<dbReference type="GO" id="GO:0016787">
    <property type="term" value="F:hydrolase activity"/>
    <property type="evidence" value="ECO:0007669"/>
    <property type="project" value="InterPro"/>
</dbReference>
<dbReference type="InterPro" id="IPR029052">
    <property type="entry name" value="Metallo-depent_PP-like"/>
</dbReference>
<evidence type="ECO:0000256" key="1">
    <source>
        <dbReference type="SAM" id="MobiDB-lite"/>
    </source>
</evidence>
<feature type="domain" description="Calcineurin-like phosphoesterase" evidence="2">
    <location>
        <begin position="143"/>
        <end position="382"/>
    </location>
</feature>
<gene>
    <name evidence="3" type="ORF">B0A48_15080</name>
</gene>
<evidence type="ECO:0000259" key="2">
    <source>
        <dbReference type="Pfam" id="PF00149"/>
    </source>
</evidence>
<accession>A0A1V8SK42</accession>
<reference evidence="4" key="1">
    <citation type="submission" date="2017-03" db="EMBL/GenBank/DDBJ databases">
        <title>Genomes of endolithic fungi from Antarctica.</title>
        <authorList>
            <person name="Coleine C."/>
            <person name="Masonjones S."/>
            <person name="Stajich J.E."/>
        </authorList>
    </citation>
    <scope>NUCLEOTIDE SEQUENCE [LARGE SCALE GENOMIC DNA]</scope>
    <source>
        <strain evidence="4">CCFEE 5527</strain>
    </source>
</reference>
<comment type="caution">
    <text evidence="3">The sequence shown here is derived from an EMBL/GenBank/DDBJ whole genome shotgun (WGS) entry which is preliminary data.</text>
</comment>
<dbReference type="AlphaFoldDB" id="A0A1V8SK42"/>
<dbReference type="OrthoDB" id="550558at2759"/>
<dbReference type="SUPFAM" id="SSF56300">
    <property type="entry name" value="Metallo-dependent phosphatases"/>
    <property type="match status" value="1"/>
</dbReference>
<evidence type="ECO:0000313" key="4">
    <source>
        <dbReference type="Proteomes" id="UP000192596"/>
    </source>
</evidence>
<feature type="region of interest" description="Disordered" evidence="1">
    <location>
        <begin position="418"/>
        <end position="517"/>
    </location>
</feature>
<dbReference type="PANTHER" id="PTHR36492:SF2">
    <property type="entry name" value="[ACYL-CARRIER-PROTEIN] PHOSPHODIESTERASE PPTH"/>
    <property type="match status" value="1"/>
</dbReference>
<dbReference type="InterPro" id="IPR052963">
    <property type="entry name" value="Pantetheine_PDE"/>
</dbReference>
<feature type="compositionally biased region" description="Basic and acidic residues" evidence="1">
    <location>
        <begin position="454"/>
        <end position="501"/>
    </location>
</feature>
<organism evidence="3 4">
    <name type="scientific">Cryoendolithus antarcticus</name>
    <dbReference type="NCBI Taxonomy" id="1507870"/>
    <lineage>
        <taxon>Eukaryota</taxon>
        <taxon>Fungi</taxon>
        <taxon>Dikarya</taxon>
        <taxon>Ascomycota</taxon>
        <taxon>Pezizomycotina</taxon>
        <taxon>Dothideomycetes</taxon>
        <taxon>Dothideomycetidae</taxon>
        <taxon>Cladosporiales</taxon>
        <taxon>Cladosporiaceae</taxon>
        <taxon>Cryoendolithus</taxon>
    </lineage>
</organism>
<dbReference type="Gene3D" id="3.60.21.10">
    <property type="match status" value="1"/>
</dbReference>
<dbReference type="Pfam" id="PF00149">
    <property type="entry name" value="Metallophos"/>
    <property type="match status" value="1"/>
</dbReference>
<keyword evidence="4" id="KW-1185">Reference proteome</keyword>
<dbReference type="InParanoid" id="A0A1V8SK42"/>
<dbReference type="InterPro" id="IPR004843">
    <property type="entry name" value="Calcineurin-like_PHP"/>
</dbReference>
<dbReference type="EMBL" id="NAJO01000041">
    <property type="protein sequence ID" value="OQN99231.1"/>
    <property type="molecule type" value="Genomic_DNA"/>
</dbReference>
<dbReference type="STRING" id="1507870.A0A1V8SK42"/>
<dbReference type="Proteomes" id="UP000192596">
    <property type="component" value="Unassembled WGS sequence"/>
</dbReference>
<name>A0A1V8SK42_9PEZI</name>
<sequence>MARVGANIETYFQDGGPEGLRSVQQVPCLATEMASGRGAQRVGAQQGSHSAGTENRCFAKLGPAAVLAPPEFPWAESVMSTRSLSYMSVADAATERTAAPVSRTPSDAYNFPAIRRTSTIATQADSDGLYILPESTSEIPGKLFAIADIHISYKSNRAAFESLEPRPEDGLILAGDVGETIEQLTTVFALATQHFKTVFWVPGNHELYSSKSAKEAEMHLRGEAKYMACIMAAKQYGVITPEDDFTTWTYATADGKTAEALICPIFTLYDYSFRPKNVSREGALAWAAEEGIVATDENLLHPDPYPTRDEWCARLVSESKTKLQAAQSQGLPLVIINHWPLREDTIYIPRVPRFSIWCGTKKTKHWHTRFNAKVVVTGHLHVRRTDWIDGVRFEEVSLGYPKQWQSAKDAGNDINSMMREILPGPETPEAGKEPNTEFLNVNFKPEYTRPIAPKRTESERSASSKKSEHRRTESKRSDPKRSESYKSERKRSEPKRSEPKPSETTQSVPMQSEPKKG</sequence>
<proteinExistence type="predicted"/>